<evidence type="ECO:0000256" key="3">
    <source>
        <dbReference type="ARBA" id="ARBA00023125"/>
    </source>
</evidence>
<dbReference type="OrthoDB" id="3819648at2"/>
<dbReference type="AlphaFoldDB" id="A0A0A0JKD0"/>
<feature type="domain" description="HTH tetR-type" evidence="6">
    <location>
        <begin position="2"/>
        <end position="62"/>
    </location>
</feature>
<dbReference type="InterPro" id="IPR023772">
    <property type="entry name" value="DNA-bd_HTH_TetR-type_CS"/>
</dbReference>
<evidence type="ECO:0000313" key="7">
    <source>
        <dbReference type="EMBL" id="KGN37528.1"/>
    </source>
</evidence>
<dbReference type="GO" id="GO:0003700">
    <property type="term" value="F:DNA-binding transcription factor activity"/>
    <property type="evidence" value="ECO:0007669"/>
    <property type="project" value="TreeGrafter"/>
</dbReference>
<dbReference type="EMBL" id="AVPK01000005">
    <property type="protein sequence ID" value="KGN37528.1"/>
    <property type="molecule type" value="Genomic_DNA"/>
</dbReference>
<keyword evidence="2" id="KW-0805">Transcription regulation</keyword>
<dbReference type="SUPFAM" id="SSF48498">
    <property type="entry name" value="Tetracyclin repressor-like, C-terminal domain"/>
    <property type="match status" value="1"/>
</dbReference>
<dbReference type="InterPro" id="IPR004111">
    <property type="entry name" value="Repressor_TetR_C"/>
</dbReference>
<dbReference type="InterPro" id="IPR050109">
    <property type="entry name" value="HTH-type_TetR-like_transc_reg"/>
</dbReference>
<organism evidence="7 8">
    <name type="scientific">Knoellia subterranea KCTC 19937</name>
    <dbReference type="NCBI Taxonomy" id="1385521"/>
    <lineage>
        <taxon>Bacteria</taxon>
        <taxon>Bacillati</taxon>
        <taxon>Actinomycetota</taxon>
        <taxon>Actinomycetes</taxon>
        <taxon>Micrococcales</taxon>
        <taxon>Intrasporangiaceae</taxon>
        <taxon>Knoellia</taxon>
    </lineage>
</organism>
<dbReference type="eggNOG" id="COG1309">
    <property type="taxonomic scope" value="Bacteria"/>
</dbReference>
<dbReference type="InterPro" id="IPR003012">
    <property type="entry name" value="Tet_transcr_reg_TetR"/>
</dbReference>
<dbReference type="STRING" id="1385521.N803_14305"/>
<dbReference type="PANTHER" id="PTHR30055:SF151">
    <property type="entry name" value="TRANSCRIPTIONAL REGULATORY PROTEIN"/>
    <property type="match status" value="1"/>
</dbReference>
<reference evidence="7 8" key="1">
    <citation type="submission" date="2013-08" db="EMBL/GenBank/DDBJ databases">
        <title>The genome sequence of Knoellia subterranea.</title>
        <authorList>
            <person name="Zhu W."/>
            <person name="Wang G."/>
        </authorList>
    </citation>
    <scope>NUCLEOTIDE SEQUENCE [LARGE SCALE GENOMIC DNA]</scope>
    <source>
        <strain evidence="7 8">KCTC 19937</strain>
    </source>
</reference>
<dbReference type="SUPFAM" id="SSF46689">
    <property type="entry name" value="Homeodomain-like"/>
    <property type="match status" value="1"/>
</dbReference>
<keyword evidence="8" id="KW-1185">Reference proteome</keyword>
<sequence>MALTRADVIDAAMGILDEYGLESLSMRRLATALDVQPGALYWHVKSKQDLLAAIADRILASVPISPPDASPTAVRDVAIAFRDALLAHRNGAEIVTLAQALADEPLAVHRDMRRSLEETLDPTRAAWTARAVTHYVLGATSELQSRADFTRAGVLTNDPAADEPEAFLFGLDALLVGATR</sequence>
<dbReference type="PANTHER" id="PTHR30055">
    <property type="entry name" value="HTH-TYPE TRANSCRIPTIONAL REGULATOR RUTR"/>
    <property type="match status" value="1"/>
</dbReference>
<dbReference type="RefSeq" id="WP_035904936.1">
    <property type="nucleotide sequence ID" value="NZ_AVPK01000005.1"/>
</dbReference>
<evidence type="ECO:0000259" key="6">
    <source>
        <dbReference type="PROSITE" id="PS50977"/>
    </source>
</evidence>
<keyword evidence="3 5" id="KW-0238">DNA-binding</keyword>
<dbReference type="Gene3D" id="1.10.357.10">
    <property type="entry name" value="Tetracycline Repressor, domain 2"/>
    <property type="match status" value="1"/>
</dbReference>
<evidence type="ECO:0000256" key="2">
    <source>
        <dbReference type="ARBA" id="ARBA00023015"/>
    </source>
</evidence>
<feature type="DNA-binding region" description="H-T-H motif" evidence="5">
    <location>
        <begin position="25"/>
        <end position="44"/>
    </location>
</feature>
<protein>
    <recommendedName>
        <fullName evidence="6">HTH tetR-type domain-containing protein</fullName>
    </recommendedName>
</protein>
<dbReference type="PROSITE" id="PS50977">
    <property type="entry name" value="HTH_TETR_2"/>
    <property type="match status" value="1"/>
</dbReference>
<evidence type="ECO:0000256" key="4">
    <source>
        <dbReference type="ARBA" id="ARBA00023163"/>
    </source>
</evidence>
<dbReference type="PRINTS" id="PR00455">
    <property type="entry name" value="HTHTETR"/>
</dbReference>
<dbReference type="InterPro" id="IPR036271">
    <property type="entry name" value="Tet_transcr_reg_TetR-rel_C_sf"/>
</dbReference>
<dbReference type="GO" id="GO:0046677">
    <property type="term" value="P:response to antibiotic"/>
    <property type="evidence" value="ECO:0007669"/>
    <property type="project" value="InterPro"/>
</dbReference>
<dbReference type="PROSITE" id="PS01081">
    <property type="entry name" value="HTH_TETR_1"/>
    <property type="match status" value="1"/>
</dbReference>
<accession>A0A0A0JKD0</accession>
<dbReference type="InterPro" id="IPR009057">
    <property type="entry name" value="Homeodomain-like_sf"/>
</dbReference>
<dbReference type="GO" id="GO:0045892">
    <property type="term" value="P:negative regulation of DNA-templated transcription"/>
    <property type="evidence" value="ECO:0007669"/>
    <property type="project" value="InterPro"/>
</dbReference>
<evidence type="ECO:0000256" key="5">
    <source>
        <dbReference type="PROSITE-ProRule" id="PRU00335"/>
    </source>
</evidence>
<dbReference type="PRINTS" id="PR00400">
    <property type="entry name" value="TETREPRESSOR"/>
</dbReference>
<keyword evidence="1" id="KW-0678">Repressor</keyword>
<dbReference type="Pfam" id="PF00440">
    <property type="entry name" value="TetR_N"/>
    <property type="match status" value="1"/>
</dbReference>
<dbReference type="Gene3D" id="1.10.10.60">
    <property type="entry name" value="Homeodomain-like"/>
    <property type="match status" value="1"/>
</dbReference>
<keyword evidence="4" id="KW-0804">Transcription</keyword>
<dbReference type="InterPro" id="IPR001647">
    <property type="entry name" value="HTH_TetR"/>
</dbReference>
<dbReference type="GO" id="GO:0000976">
    <property type="term" value="F:transcription cis-regulatory region binding"/>
    <property type="evidence" value="ECO:0007669"/>
    <property type="project" value="TreeGrafter"/>
</dbReference>
<dbReference type="Pfam" id="PF02909">
    <property type="entry name" value="TetR_C_1"/>
    <property type="match status" value="1"/>
</dbReference>
<name>A0A0A0JKD0_9MICO</name>
<evidence type="ECO:0000256" key="1">
    <source>
        <dbReference type="ARBA" id="ARBA00022491"/>
    </source>
</evidence>
<evidence type="ECO:0000313" key="8">
    <source>
        <dbReference type="Proteomes" id="UP000030011"/>
    </source>
</evidence>
<comment type="caution">
    <text evidence="7">The sequence shown here is derived from an EMBL/GenBank/DDBJ whole genome shotgun (WGS) entry which is preliminary data.</text>
</comment>
<proteinExistence type="predicted"/>
<dbReference type="Proteomes" id="UP000030011">
    <property type="component" value="Unassembled WGS sequence"/>
</dbReference>
<gene>
    <name evidence="7" type="ORF">N803_14305</name>
</gene>